<evidence type="ECO:0000313" key="3">
    <source>
        <dbReference type="EMBL" id="KJA26192.1"/>
    </source>
</evidence>
<dbReference type="OrthoDB" id="2576541at2759"/>
<feature type="region of interest" description="Disordered" evidence="1">
    <location>
        <begin position="211"/>
        <end position="278"/>
    </location>
</feature>
<dbReference type="EMBL" id="KN817528">
    <property type="protein sequence ID" value="KJA26192.1"/>
    <property type="molecule type" value="Genomic_DNA"/>
</dbReference>
<name>A0A0D2LF68_HYPSF</name>
<feature type="transmembrane region" description="Helical" evidence="2">
    <location>
        <begin position="166"/>
        <end position="186"/>
    </location>
</feature>
<evidence type="ECO:0008006" key="5">
    <source>
        <dbReference type="Google" id="ProtNLM"/>
    </source>
</evidence>
<accession>A0A0D2LF68</accession>
<sequence>MKCATARLLRLLLLLPMKGFQSLLLSTIFVVSFAFNSNANIVVRQTSTGTTSVVSTPAVPTTTTATDTTTSTTSTTTTSTPTTTSTTPTTTTTQTTTTPLTNASPTTTTNPPTVSQVVTTQSGGTVVTTIMQTSSSTTSSSSASGTPTAASDDDSDSSSGLGTGSIIGLAVAGGVAVIGIIAFFVWKFTRKRFSDFDDNEAIKWPDLNTHGAGANDSHPLPVNSTGRSGFDTGSDGELSRVPSTNYSTPELGPDPYAVPPLPHLNPNQPYRDDPAAAGAYYDPYHGPIPGTIEHNAPGQEWAGEVIPMTQMGGRMSPGPHAAYGAEPPYDQHYDQNAGRMSPGPHAAYGGEPGYDHSMGRQSPGPQAAYAGRTSPGPQASLGGRMSPGPHSAYGGASSPQPPVAGGYDAYAGRR</sequence>
<reference evidence="4" key="1">
    <citation type="submission" date="2014-04" db="EMBL/GenBank/DDBJ databases">
        <title>Evolutionary Origins and Diversification of the Mycorrhizal Mutualists.</title>
        <authorList>
            <consortium name="DOE Joint Genome Institute"/>
            <consortium name="Mycorrhizal Genomics Consortium"/>
            <person name="Kohler A."/>
            <person name="Kuo A."/>
            <person name="Nagy L.G."/>
            <person name="Floudas D."/>
            <person name="Copeland A."/>
            <person name="Barry K.W."/>
            <person name="Cichocki N."/>
            <person name="Veneault-Fourrey C."/>
            <person name="LaButti K."/>
            <person name="Lindquist E.A."/>
            <person name="Lipzen A."/>
            <person name="Lundell T."/>
            <person name="Morin E."/>
            <person name="Murat C."/>
            <person name="Riley R."/>
            <person name="Ohm R."/>
            <person name="Sun H."/>
            <person name="Tunlid A."/>
            <person name="Henrissat B."/>
            <person name="Grigoriev I.V."/>
            <person name="Hibbett D.S."/>
            <person name="Martin F."/>
        </authorList>
    </citation>
    <scope>NUCLEOTIDE SEQUENCE [LARGE SCALE GENOMIC DNA]</scope>
    <source>
        <strain evidence="4">FD-334 SS-4</strain>
    </source>
</reference>
<feature type="region of interest" description="Disordered" evidence="1">
    <location>
        <begin position="52"/>
        <end position="160"/>
    </location>
</feature>
<evidence type="ECO:0000256" key="2">
    <source>
        <dbReference type="SAM" id="Phobius"/>
    </source>
</evidence>
<dbReference type="OMA" id="DGEAIKW"/>
<proteinExistence type="predicted"/>
<evidence type="ECO:0000313" key="4">
    <source>
        <dbReference type="Proteomes" id="UP000054270"/>
    </source>
</evidence>
<feature type="compositionally biased region" description="Low complexity" evidence="1">
    <location>
        <begin position="52"/>
        <end position="150"/>
    </location>
</feature>
<feature type="transmembrane region" description="Helical" evidence="2">
    <location>
        <begin position="12"/>
        <end position="35"/>
    </location>
</feature>
<keyword evidence="2" id="KW-0472">Membrane</keyword>
<protein>
    <recommendedName>
        <fullName evidence="5">Mid2 domain-containing protein</fullName>
    </recommendedName>
</protein>
<keyword evidence="2" id="KW-1133">Transmembrane helix</keyword>
<keyword evidence="2" id="KW-0812">Transmembrane</keyword>
<dbReference type="STRING" id="945553.A0A0D2LF68"/>
<feature type="region of interest" description="Disordered" evidence="1">
    <location>
        <begin position="328"/>
        <end position="414"/>
    </location>
</feature>
<dbReference type="Proteomes" id="UP000054270">
    <property type="component" value="Unassembled WGS sequence"/>
</dbReference>
<keyword evidence="4" id="KW-1185">Reference proteome</keyword>
<dbReference type="AlphaFoldDB" id="A0A0D2LF68"/>
<evidence type="ECO:0000256" key="1">
    <source>
        <dbReference type="SAM" id="MobiDB-lite"/>
    </source>
</evidence>
<organism evidence="3 4">
    <name type="scientific">Hypholoma sublateritium (strain FD-334 SS-4)</name>
    <dbReference type="NCBI Taxonomy" id="945553"/>
    <lineage>
        <taxon>Eukaryota</taxon>
        <taxon>Fungi</taxon>
        <taxon>Dikarya</taxon>
        <taxon>Basidiomycota</taxon>
        <taxon>Agaricomycotina</taxon>
        <taxon>Agaricomycetes</taxon>
        <taxon>Agaricomycetidae</taxon>
        <taxon>Agaricales</taxon>
        <taxon>Agaricineae</taxon>
        <taxon>Strophariaceae</taxon>
        <taxon>Hypholoma</taxon>
    </lineage>
</organism>
<gene>
    <name evidence="3" type="ORF">HYPSUDRAFT_304064</name>
</gene>